<reference evidence="2 3" key="1">
    <citation type="submission" date="2014-11" db="EMBL/GenBank/DDBJ databases">
        <title>Pan-genome of Gallibacterium spp.</title>
        <authorList>
            <person name="Kudirkiene E."/>
            <person name="Bojesen A.M."/>
        </authorList>
    </citation>
    <scope>NUCLEOTIDE SEQUENCE [LARGE SCALE GENOMIC DNA]</scope>
    <source>
        <strain evidence="2 3">F298</strain>
    </source>
</reference>
<protein>
    <submittedName>
        <fullName evidence="2">Uncharacterized protein</fullName>
    </submittedName>
</protein>
<feature type="transmembrane region" description="Helical" evidence="1">
    <location>
        <begin position="59"/>
        <end position="78"/>
    </location>
</feature>
<feature type="transmembrane region" description="Helical" evidence="1">
    <location>
        <begin position="321"/>
        <end position="343"/>
    </location>
</feature>
<gene>
    <name evidence="2" type="ORF">QV07_06235</name>
</gene>
<feature type="transmembrane region" description="Helical" evidence="1">
    <location>
        <begin position="181"/>
        <end position="201"/>
    </location>
</feature>
<feature type="transmembrane region" description="Helical" evidence="1">
    <location>
        <begin position="285"/>
        <end position="309"/>
    </location>
</feature>
<keyword evidence="1" id="KW-0472">Membrane</keyword>
<organism evidence="2 3">
    <name type="scientific">Gallibacterium genomosp. 3</name>
    <dbReference type="NCBI Taxonomy" id="505345"/>
    <lineage>
        <taxon>Bacteria</taxon>
        <taxon>Pseudomonadati</taxon>
        <taxon>Pseudomonadota</taxon>
        <taxon>Gammaproteobacteria</taxon>
        <taxon>Pasteurellales</taxon>
        <taxon>Pasteurellaceae</taxon>
        <taxon>Gallibacterium</taxon>
    </lineage>
</organism>
<feature type="transmembrane region" description="Helical" evidence="1">
    <location>
        <begin position="143"/>
        <end position="161"/>
    </location>
</feature>
<feature type="transmembrane region" description="Helical" evidence="1">
    <location>
        <begin position="35"/>
        <end position="53"/>
    </location>
</feature>
<proteinExistence type="predicted"/>
<evidence type="ECO:0000313" key="3">
    <source>
        <dbReference type="Proteomes" id="UP000243168"/>
    </source>
</evidence>
<dbReference type="AlphaFoldDB" id="A0A1A7Q1Q2"/>
<dbReference type="EMBL" id="JTJS01000061">
    <property type="protein sequence ID" value="OBX08184.1"/>
    <property type="molecule type" value="Genomic_DNA"/>
</dbReference>
<dbReference type="Proteomes" id="UP000243168">
    <property type="component" value="Unassembled WGS sequence"/>
</dbReference>
<feature type="transmembrane region" description="Helical" evidence="1">
    <location>
        <begin position="85"/>
        <end position="104"/>
    </location>
</feature>
<keyword evidence="1" id="KW-0812">Transmembrane</keyword>
<feature type="transmembrane region" description="Helical" evidence="1">
    <location>
        <begin position="110"/>
        <end position="131"/>
    </location>
</feature>
<feature type="transmembrane region" description="Helical" evidence="1">
    <location>
        <begin position="12"/>
        <end position="28"/>
    </location>
</feature>
<feature type="transmembrane region" description="Helical" evidence="1">
    <location>
        <begin position="231"/>
        <end position="248"/>
    </location>
</feature>
<evidence type="ECO:0000313" key="2">
    <source>
        <dbReference type="EMBL" id="OBX08184.1"/>
    </source>
</evidence>
<name>A0A1A7Q1Q2_9PAST</name>
<dbReference type="RefSeq" id="WP_065234647.1">
    <property type="nucleotide sequence ID" value="NZ_JTJS01000061.1"/>
</dbReference>
<comment type="caution">
    <text evidence="2">The sequence shown here is derived from an EMBL/GenBank/DDBJ whole genome shotgun (WGS) entry which is preliminary data.</text>
</comment>
<evidence type="ECO:0000256" key="1">
    <source>
        <dbReference type="SAM" id="Phobius"/>
    </source>
</evidence>
<feature type="transmembrane region" description="Helical" evidence="1">
    <location>
        <begin position="208"/>
        <end position="225"/>
    </location>
</feature>
<sequence>MPILNDFTDLSFQSFILCLIFHLFAYLSKNNLVKNFSILFLVVSIDLVISDFITNYLWFSQALNFSGIVLAFVIYLFNQLRRKTTLTNIFIIAYTAIEVAKALLSMNFGLLFYWLIAIILIIIVIPMIPISQPADSTKNKEHHLCLLAQFLLTLLILFILLSLKINSSYPYEPFIFLKENLFIHQLSITSILLLVSFIFRFPQFFKQCLIFLTTTLINLIFSYFIISTDNFFLFIYLNIIIFLTQYLFKNIFYLTFIASYLASSFAILLSLFTPISLVFSDPTGIGIFMLTLFESLIFAPTILIGLFHLTHLIFTKRYQETYQTLSGAICSYSLIIFMLFLFYQPFTNYFNTLANINYKGHLLNETPNQDNSLTFSMEDYQLTYYWHAQERHFYCKPNYEIALKKLPFSPENFIACLLDETKPENWQYWFDRPIKMKLTQYPFRLKNTDPFAKETKQRITNHILENKEIFLRDNRYSIEQLIQWKLHIEQRLTKTKRADNLILTYRDLYLTNEGYNLAIRAQLRSLQEKPIQYGDCTYPSEIEIIMLFKDVFITEYLETYVLGLTDKEKQCQQIPFNLYF</sequence>
<accession>A0A1A7Q1Q2</accession>
<keyword evidence="1" id="KW-1133">Transmembrane helix</keyword>
<feature type="transmembrane region" description="Helical" evidence="1">
    <location>
        <begin position="260"/>
        <end position="279"/>
    </location>
</feature>